<dbReference type="Proteomes" id="UP000537775">
    <property type="component" value="Unassembled WGS sequence"/>
</dbReference>
<keyword evidence="3" id="KW-1185">Reference proteome</keyword>
<sequence>MDDGGPAVAFSGVYEGVVSGAAATLTLERQGDRAEGDLNVAGYAYRVVGAVTGERFSGELVDPTLGGRVPLLGAAIPEGIALDAGGGPMPFHRPDGDTPVPEATGEPSTGRIPIPPAEDVPEGLDPDVVGQWRRTETMASGDFTMASDYFLAVAGDGTFESANGGSAGSMGTVSSGVEVTARGRWRVRGDLILLDEGWGYQPFAHYQAAGTKLMFVFGDGSRQIWDRIG</sequence>
<name>A0A7X0KUJ9_9MICO</name>
<evidence type="ECO:0000313" key="2">
    <source>
        <dbReference type="EMBL" id="MBB6391232.1"/>
    </source>
</evidence>
<dbReference type="RefSeq" id="WP_184750388.1">
    <property type="nucleotide sequence ID" value="NZ_BAAAJR010000010.1"/>
</dbReference>
<accession>A0A7X0KUJ9</accession>
<comment type="caution">
    <text evidence="2">The sequence shown here is derived from an EMBL/GenBank/DDBJ whole genome shotgun (WGS) entry which is preliminary data.</text>
</comment>
<organism evidence="2 3">
    <name type="scientific">Microbacterium thalassium</name>
    <dbReference type="NCBI Taxonomy" id="362649"/>
    <lineage>
        <taxon>Bacteria</taxon>
        <taxon>Bacillati</taxon>
        <taxon>Actinomycetota</taxon>
        <taxon>Actinomycetes</taxon>
        <taxon>Micrococcales</taxon>
        <taxon>Microbacteriaceae</taxon>
        <taxon>Microbacterium</taxon>
    </lineage>
</organism>
<evidence type="ECO:0000313" key="3">
    <source>
        <dbReference type="Proteomes" id="UP000537775"/>
    </source>
</evidence>
<dbReference type="AlphaFoldDB" id="A0A7X0KUJ9"/>
<protein>
    <submittedName>
        <fullName evidence="2">Uncharacterized protein</fullName>
    </submittedName>
</protein>
<proteinExistence type="predicted"/>
<evidence type="ECO:0000256" key="1">
    <source>
        <dbReference type="SAM" id="MobiDB-lite"/>
    </source>
</evidence>
<gene>
    <name evidence="2" type="ORF">HD594_001545</name>
</gene>
<feature type="region of interest" description="Disordered" evidence="1">
    <location>
        <begin position="93"/>
        <end position="123"/>
    </location>
</feature>
<dbReference type="EMBL" id="JACHML010000001">
    <property type="protein sequence ID" value="MBB6391232.1"/>
    <property type="molecule type" value="Genomic_DNA"/>
</dbReference>
<reference evidence="2 3" key="1">
    <citation type="submission" date="2020-08" db="EMBL/GenBank/DDBJ databases">
        <title>Sequencing the genomes of 1000 actinobacteria strains.</title>
        <authorList>
            <person name="Klenk H.-P."/>
        </authorList>
    </citation>
    <scope>NUCLEOTIDE SEQUENCE [LARGE SCALE GENOMIC DNA]</scope>
    <source>
        <strain evidence="2 3">DSM 12511</strain>
    </source>
</reference>